<evidence type="ECO:0000256" key="4">
    <source>
        <dbReference type="ARBA" id="ARBA00023136"/>
    </source>
</evidence>
<reference evidence="8 9" key="1">
    <citation type="submission" date="2015-05" db="EMBL/GenBank/DDBJ databases">
        <title>Distinctive expansion of gene families associated with plant cell wall degradation and secondary metabolism in the genomes of grapevine trunk pathogens.</title>
        <authorList>
            <person name="Lawrence D.P."/>
            <person name="Travadon R."/>
            <person name="Rolshausen P.E."/>
            <person name="Baumgartner K."/>
        </authorList>
    </citation>
    <scope>NUCLEOTIDE SEQUENCE [LARGE SCALE GENOMIC DNA]</scope>
    <source>
        <strain evidence="8">UCRPC4</strain>
    </source>
</reference>
<dbReference type="SUPFAM" id="SSF103473">
    <property type="entry name" value="MFS general substrate transporter"/>
    <property type="match status" value="1"/>
</dbReference>
<dbReference type="PANTHER" id="PTHR23501">
    <property type="entry name" value="MAJOR FACILITATOR SUPERFAMILY"/>
    <property type="match status" value="1"/>
</dbReference>
<dbReference type="InterPro" id="IPR020846">
    <property type="entry name" value="MFS_dom"/>
</dbReference>
<gene>
    <name evidence="8" type="ORF">UCRPC4_g06809</name>
</gene>
<dbReference type="GO" id="GO:0005886">
    <property type="term" value="C:plasma membrane"/>
    <property type="evidence" value="ECO:0007669"/>
    <property type="project" value="TreeGrafter"/>
</dbReference>
<comment type="subcellular location">
    <subcellularLocation>
        <location evidence="1">Membrane</location>
        <topology evidence="1">Multi-pass membrane protein</topology>
    </subcellularLocation>
</comment>
<keyword evidence="4 6" id="KW-0472">Membrane</keyword>
<evidence type="ECO:0000256" key="1">
    <source>
        <dbReference type="ARBA" id="ARBA00004141"/>
    </source>
</evidence>
<feature type="transmembrane region" description="Helical" evidence="6">
    <location>
        <begin position="475"/>
        <end position="492"/>
    </location>
</feature>
<dbReference type="FunFam" id="1.20.1250.20:FF:000196">
    <property type="entry name" value="MFS toxin efflux pump (AflT)"/>
    <property type="match status" value="1"/>
</dbReference>
<dbReference type="Proteomes" id="UP000053317">
    <property type="component" value="Unassembled WGS sequence"/>
</dbReference>
<name>A0A0G2DVV8_PHACM</name>
<keyword evidence="3 6" id="KW-1133">Transmembrane helix</keyword>
<comment type="caution">
    <text evidence="8">The sequence shown here is derived from an EMBL/GenBank/DDBJ whole genome shotgun (WGS) entry which is preliminary data.</text>
</comment>
<feature type="transmembrane region" description="Helical" evidence="6">
    <location>
        <begin position="103"/>
        <end position="125"/>
    </location>
</feature>
<feature type="transmembrane region" description="Helical" evidence="6">
    <location>
        <begin position="196"/>
        <end position="213"/>
    </location>
</feature>
<protein>
    <submittedName>
        <fullName evidence="8">Putative mfs</fullName>
    </submittedName>
</protein>
<dbReference type="EMBL" id="LCWF01000232">
    <property type="protein sequence ID" value="KKY14301.1"/>
    <property type="molecule type" value="Genomic_DNA"/>
</dbReference>
<feature type="transmembrane region" description="Helical" evidence="6">
    <location>
        <begin position="38"/>
        <end position="56"/>
    </location>
</feature>
<evidence type="ECO:0000256" key="2">
    <source>
        <dbReference type="ARBA" id="ARBA00022692"/>
    </source>
</evidence>
<evidence type="ECO:0000256" key="6">
    <source>
        <dbReference type="SAM" id="Phobius"/>
    </source>
</evidence>
<feature type="transmembrane region" description="Helical" evidence="6">
    <location>
        <begin position="357"/>
        <end position="380"/>
    </location>
</feature>
<feature type="compositionally biased region" description="Basic and acidic residues" evidence="5">
    <location>
        <begin position="501"/>
        <end position="514"/>
    </location>
</feature>
<accession>A0A0G2DVV8</accession>
<dbReference type="AlphaFoldDB" id="A0A0G2DVV8"/>
<dbReference type="InterPro" id="IPR036259">
    <property type="entry name" value="MFS_trans_sf"/>
</dbReference>
<sequence length="522" mass="56098">MPVHHPATAAPAQYELQSFDQPEEAPDTVSEPEPRSNFRIFAILGALFISIFLVALDQTIISTSIATISADFGSASGYTWVASAYLLAFAAGGPVWASLSNIWGRKVVLLAAVVWFAASSIICATAKSMAILIMGRALQGVAGGALLLLVNICISDLFSMRKRGFYLGLTEVVWTAASGFGPILGGLWEGIKAIDWFGSITILGLTIMVLLGLDFGGETFPWGSARVICLIVFGLLFALFFLFSEAKLARYPLMPLSIMRHRSNIASLLVDFCHGVSFIAAEYYLPLYMQSVRGASPIHSGLLVLPIGLTTSLTGIVCGIIMHQTGRYREIIWIGTVIFTLGFGLFIDLSATSKLSMVILFQIVIGIGSGMLFQAPLIALQSLVSQEDTATATATFEFIRNLATSLSIVIGGVVFQNSMQLQSHHLSSSGLSQNLTEALSGKEAAANVVLIHQISDPTQKAVVKEAFAWSMRNMWILYCCVAACAIVASGFISKQKLNKEHTETRTGLRKEKDQTPCSGSNG</sequence>
<feature type="domain" description="Major facilitator superfamily (MFS) profile" evidence="7">
    <location>
        <begin position="43"/>
        <end position="497"/>
    </location>
</feature>
<feature type="transmembrane region" description="Helical" evidence="6">
    <location>
        <begin position="331"/>
        <end position="351"/>
    </location>
</feature>
<feature type="transmembrane region" description="Helical" evidence="6">
    <location>
        <begin position="401"/>
        <end position="419"/>
    </location>
</feature>
<dbReference type="OrthoDB" id="10021397at2759"/>
<dbReference type="InterPro" id="IPR011701">
    <property type="entry name" value="MFS"/>
</dbReference>
<feature type="transmembrane region" description="Helical" evidence="6">
    <location>
        <begin position="298"/>
        <end position="322"/>
    </location>
</feature>
<feature type="region of interest" description="Disordered" evidence="5">
    <location>
        <begin position="501"/>
        <end position="522"/>
    </location>
</feature>
<feature type="transmembrane region" description="Helical" evidence="6">
    <location>
        <begin position="225"/>
        <end position="244"/>
    </location>
</feature>
<proteinExistence type="predicted"/>
<reference evidence="8 9" key="2">
    <citation type="submission" date="2015-05" db="EMBL/GenBank/DDBJ databases">
        <authorList>
            <person name="Morales-Cruz A."/>
            <person name="Amrine K.C."/>
            <person name="Cantu D."/>
        </authorList>
    </citation>
    <scope>NUCLEOTIDE SEQUENCE [LARGE SCALE GENOMIC DNA]</scope>
    <source>
        <strain evidence="8">UCRPC4</strain>
    </source>
</reference>
<keyword evidence="2 6" id="KW-0812">Transmembrane</keyword>
<dbReference type="PANTHER" id="PTHR23501:SF158">
    <property type="entry name" value="TRANSPORTER, PUTATIVE (AFU_ORTHOLOGUE AFUA_5G14490)-RELATED"/>
    <property type="match status" value="1"/>
</dbReference>
<dbReference type="CDD" id="cd17502">
    <property type="entry name" value="MFS_Azr1_MDR_like"/>
    <property type="match status" value="1"/>
</dbReference>
<feature type="transmembrane region" description="Helical" evidence="6">
    <location>
        <begin position="265"/>
        <end position="286"/>
    </location>
</feature>
<dbReference type="Gene3D" id="1.20.1250.20">
    <property type="entry name" value="MFS general substrate transporter like domains"/>
    <property type="match status" value="2"/>
</dbReference>
<feature type="transmembrane region" description="Helical" evidence="6">
    <location>
        <begin position="77"/>
        <end position="97"/>
    </location>
</feature>
<organism evidence="8 9">
    <name type="scientific">Phaeomoniella chlamydospora</name>
    <name type="common">Phaeoacremonium chlamydosporum</name>
    <dbReference type="NCBI Taxonomy" id="158046"/>
    <lineage>
        <taxon>Eukaryota</taxon>
        <taxon>Fungi</taxon>
        <taxon>Dikarya</taxon>
        <taxon>Ascomycota</taxon>
        <taxon>Pezizomycotina</taxon>
        <taxon>Eurotiomycetes</taxon>
        <taxon>Chaetothyriomycetidae</taxon>
        <taxon>Phaeomoniellales</taxon>
        <taxon>Phaeomoniellaceae</taxon>
        <taxon>Phaeomoniella</taxon>
    </lineage>
</organism>
<dbReference type="PROSITE" id="PS50850">
    <property type="entry name" value="MFS"/>
    <property type="match status" value="1"/>
</dbReference>
<evidence type="ECO:0000313" key="9">
    <source>
        <dbReference type="Proteomes" id="UP000053317"/>
    </source>
</evidence>
<dbReference type="Pfam" id="PF07690">
    <property type="entry name" value="MFS_1"/>
    <property type="match status" value="1"/>
</dbReference>
<evidence type="ECO:0000313" key="8">
    <source>
        <dbReference type="EMBL" id="KKY14301.1"/>
    </source>
</evidence>
<feature type="transmembrane region" description="Helical" evidence="6">
    <location>
        <begin position="164"/>
        <end position="184"/>
    </location>
</feature>
<evidence type="ECO:0000259" key="7">
    <source>
        <dbReference type="PROSITE" id="PS50850"/>
    </source>
</evidence>
<evidence type="ECO:0000256" key="5">
    <source>
        <dbReference type="SAM" id="MobiDB-lite"/>
    </source>
</evidence>
<keyword evidence="9" id="KW-1185">Reference proteome</keyword>
<dbReference type="GO" id="GO:0022857">
    <property type="term" value="F:transmembrane transporter activity"/>
    <property type="evidence" value="ECO:0007669"/>
    <property type="project" value="InterPro"/>
</dbReference>
<evidence type="ECO:0000256" key="3">
    <source>
        <dbReference type="ARBA" id="ARBA00022989"/>
    </source>
</evidence>